<dbReference type="InterPro" id="IPR050142">
    <property type="entry name" value="MADS-box/MEF2_TF"/>
</dbReference>
<dbReference type="Pfam" id="PF00319">
    <property type="entry name" value="SRF-TF"/>
    <property type="match status" value="1"/>
</dbReference>
<dbReference type="SUPFAM" id="SSF55455">
    <property type="entry name" value="SRF-like"/>
    <property type="match status" value="1"/>
</dbReference>
<dbReference type="KEGG" id="soe:110779061"/>
<dbReference type="GO" id="GO:0045944">
    <property type="term" value="P:positive regulation of transcription by RNA polymerase II"/>
    <property type="evidence" value="ECO:0007669"/>
    <property type="project" value="InterPro"/>
</dbReference>
<dbReference type="PRINTS" id="PR00404">
    <property type="entry name" value="MADSDOMAIN"/>
</dbReference>
<dbReference type="PROSITE" id="PS51297">
    <property type="entry name" value="K_BOX"/>
    <property type="match status" value="1"/>
</dbReference>
<reference evidence="9" key="1">
    <citation type="journal article" date="2021" name="Nat. Commun.">
        <title>Genomic analyses provide insights into spinach domestication and the genetic basis of agronomic traits.</title>
        <authorList>
            <person name="Cai X."/>
            <person name="Sun X."/>
            <person name="Xu C."/>
            <person name="Sun H."/>
            <person name="Wang X."/>
            <person name="Ge C."/>
            <person name="Zhang Z."/>
            <person name="Wang Q."/>
            <person name="Fei Z."/>
            <person name="Jiao C."/>
            <person name="Wang Q."/>
        </authorList>
    </citation>
    <scope>NUCLEOTIDE SEQUENCE [LARGE SCALE GENOMIC DNA]</scope>
    <source>
        <strain evidence="9">cv. Varoflay</strain>
    </source>
</reference>
<dbReference type="OrthoDB" id="1898716at2759"/>
<evidence type="ECO:0000259" key="7">
    <source>
        <dbReference type="PROSITE" id="PS50066"/>
    </source>
</evidence>
<dbReference type="Gene3D" id="3.40.1810.10">
    <property type="entry name" value="Transcription factor, MADS-box"/>
    <property type="match status" value="1"/>
</dbReference>
<evidence type="ECO:0000313" key="9">
    <source>
        <dbReference type="Proteomes" id="UP000813463"/>
    </source>
</evidence>
<protein>
    <submittedName>
        <fullName evidence="10">MADS-box transcription factor 23 isoform X1</fullName>
    </submittedName>
</protein>
<accession>A0A9R0I0J4</accession>
<keyword evidence="9" id="KW-1185">Reference proteome</keyword>
<evidence type="ECO:0000313" key="10">
    <source>
        <dbReference type="RefSeq" id="XP_021839284.1"/>
    </source>
</evidence>
<name>A0A9R0I0J4_SPIOL</name>
<dbReference type="SMART" id="SM00432">
    <property type="entry name" value="MADS"/>
    <property type="match status" value="1"/>
</dbReference>
<feature type="domain" description="MADS-box" evidence="7">
    <location>
        <begin position="1"/>
        <end position="61"/>
    </location>
</feature>
<dbReference type="GO" id="GO:0046983">
    <property type="term" value="F:protein dimerization activity"/>
    <property type="evidence" value="ECO:0007669"/>
    <property type="project" value="InterPro"/>
</dbReference>
<keyword evidence="4" id="KW-0804">Transcription</keyword>
<dbReference type="InterPro" id="IPR002100">
    <property type="entry name" value="TF_MADSbox"/>
</dbReference>
<evidence type="ECO:0000256" key="4">
    <source>
        <dbReference type="ARBA" id="ARBA00023163"/>
    </source>
</evidence>
<dbReference type="AlphaFoldDB" id="A0A9R0I0J4"/>
<dbReference type="Proteomes" id="UP000813463">
    <property type="component" value="Chromosome 3"/>
</dbReference>
<evidence type="ECO:0000256" key="2">
    <source>
        <dbReference type="ARBA" id="ARBA00023015"/>
    </source>
</evidence>
<gene>
    <name evidence="10" type="primary">LOC110779061</name>
</gene>
<proteinExistence type="predicted"/>
<dbReference type="PROSITE" id="PS50066">
    <property type="entry name" value="MADS_BOX_2"/>
    <property type="match status" value="1"/>
</dbReference>
<dbReference type="InterPro" id="IPR033896">
    <property type="entry name" value="MEF2-like_N"/>
</dbReference>
<evidence type="ECO:0000256" key="6">
    <source>
        <dbReference type="SAM" id="MobiDB-lite"/>
    </source>
</evidence>
<evidence type="ECO:0000259" key="8">
    <source>
        <dbReference type="PROSITE" id="PS51297"/>
    </source>
</evidence>
<organism evidence="9 10">
    <name type="scientific">Spinacia oleracea</name>
    <name type="common">Spinach</name>
    <dbReference type="NCBI Taxonomy" id="3562"/>
    <lineage>
        <taxon>Eukaryota</taxon>
        <taxon>Viridiplantae</taxon>
        <taxon>Streptophyta</taxon>
        <taxon>Embryophyta</taxon>
        <taxon>Tracheophyta</taxon>
        <taxon>Spermatophyta</taxon>
        <taxon>Magnoliopsida</taxon>
        <taxon>eudicotyledons</taxon>
        <taxon>Gunneridae</taxon>
        <taxon>Pentapetalae</taxon>
        <taxon>Caryophyllales</taxon>
        <taxon>Chenopodiaceae</taxon>
        <taxon>Chenopodioideae</taxon>
        <taxon>Anserineae</taxon>
        <taxon>Spinacia</taxon>
    </lineage>
</organism>
<dbReference type="CDD" id="cd00265">
    <property type="entry name" value="MADS_MEF2_like"/>
    <property type="match status" value="1"/>
</dbReference>
<evidence type="ECO:0000256" key="5">
    <source>
        <dbReference type="ARBA" id="ARBA00023242"/>
    </source>
</evidence>
<dbReference type="PANTHER" id="PTHR48019">
    <property type="entry name" value="SERUM RESPONSE FACTOR HOMOLOG"/>
    <property type="match status" value="1"/>
</dbReference>
<dbReference type="GO" id="GO:0000981">
    <property type="term" value="F:DNA-binding transcription factor activity, RNA polymerase II-specific"/>
    <property type="evidence" value="ECO:0000318"/>
    <property type="project" value="GO_Central"/>
</dbReference>
<dbReference type="InterPro" id="IPR002487">
    <property type="entry name" value="TF_Kbox"/>
</dbReference>
<dbReference type="Pfam" id="PF01486">
    <property type="entry name" value="K-box"/>
    <property type="match status" value="1"/>
</dbReference>
<dbReference type="GO" id="GO:0006357">
    <property type="term" value="P:regulation of transcription by RNA polymerase II"/>
    <property type="evidence" value="ECO:0000318"/>
    <property type="project" value="GO_Central"/>
</dbReference>
<dbReference type="GeneID" id="110779061"/>
<sequence>MGRGKIMIKKIENVNTRQVTFSKRRGGLIKKADELSVLCDCEIALIIFSCTGKKHEFVSRKTSMDRILRRYRDFMANSPATALSSSSNAATVEHQQLVEQYNPESDVNTMRAEISRLRTLCLQLQGRELEGLNHRELQMLEQQLLDGISSVRNKKDHLLLEQLEKSKLQEEKLNRENIGFHQEIMGLKQLLKSSCSSESNSLKRKRTEGATMEKEVESEHFLRLGLSTVGGCCDQVMPKTESTSDNSIAPNAVLES</sequence>
<comment type="subcellular location">
    <subcellularLocation>
        <location evidence="1">Nucleus</location>
    </subcellularLocation>
</comment>
<dbReference type="RefSeq" id="XP_021839284.1">
    <property type="nucleotide sequence ID" value="XM_021983592.2"/>
</dbReference>
<feature type="domain" description="K-box" evidence="8">
    <location>
        <begin position="100"/>
        <end position="190"/>
    </location>
</feature>
<dbReference type="GO" id="GO:0000978">
    <property type="term" value="F:RNA polymerase II cis-regulatory region sequence-specific DNA binding"/>
    <property type="evidence" value="ECO:0000318"/>
    <property type="project" value="GO_Central"/>
</dbReference>
<reference evidence="10" key="2">
    <citation type="submission" date="2025-08" db="UniProtKB">
        <authorList>
            <consortium name="RefSeq"/>
        </authorList>
    </citation>
    <scope>IDENTIFICATION</scope>
    <source>
        <tissue evidence="10">Leaf</tissue>
    </source>
</reference>
<feature type="region of interest" description="Disordered" evidence="6">
    <location>
        <begin position="237"/>
        <end position="256"/>
    </location>
</feature>
<keyword evidence="5" id="KW-0539">Nucleus</keyword>
<evidence type="ECO:0000256" key="1">
    <source>
        <dbReference type="ARBA" id="ARBA00004123"/>
    </source>
</evidence>
<dbReference type="InterPro" id="IPR036879">
    <property type="entry name" value="TF_MADSbox_sf"/>
</dbReference>
<keyword evidence="2" id="KW-0805">Transcription regulation</keyword>
<keyword evidence="3" id="KW-0238">DNA-binding</keyword>
<feature type="compositionally biased region" description="Polar residues" evidence="6">
    <location>
        <begin position="240"/>
        <end position="249"/>
    </location>
</feature>
<evidence type="ECO:0000256" key="3">
    <source>
        <dbReference type="ARBA" id="ARBA00023125"/>
    </source>
</evidence>
<dbReference type="GO" id="GO:0005634">
    <property type="term" value="C:nucleus"/>
    <property type="evidence" value="ECO:0007669"/>
    <property type="project" value="UniProtKB-SubCell"/>
</dbReference>